<keyword evidence="1 2" id="KW-0597">Phosphoprotein</keyword>
<keyword evidence="5" id="KW-1185">Reference proteome</keyword>
<organism evidence="4 5">
    <name type="scientific">Sphingosinicella rhizophila</name>
    <dbReference type="NCBI Taxonomy" id="3050082"/>
    <lineage>
        <taxon>Bacteria</taxon>
        <taxon>Pseudomonadati</taxon>
        <taxon>Pseudomonadota</taxon>
        <taxon>Alphaproteobacteria</taxon>
        <taxon>Sphingomonadales</taxon>
        <taxon>Sphingosinicellaceae</taxon>
        <taxon>Sphingosinicella</taxon>
    </lineage>
</organism>
<dbReference type="InterPro" id="IPR050595">
    <property type="entry name" value="Bact_response_regulator"/>
</dbReference>
<dbReference type="RefSeq" id="WP_315727561.1">
    <property type="nucleotide sequence ID" value="NZ_JAVUPU010000009.1"/>
</dbReference>
<dbReference type="Pfam" id="PF00072">
    <property type="entry name" value="Response_reg"/>
    <property type="match status" value="1"/>
</dbReference>
<evidence type="ECO:0000259" key="3">
    <source>
        <dbReference type="PROSITE" id="PS50110"/>
    </source>
</evidence>
<reference evidence="4 5" key="1">
    <citation type="submission" date="2023-05" db="EMBL/GenBank/DDBJ databases">
        <authorList>
            <person name="Guo Y."/>
        </authorList>
    </citation>
    <scope>NUCLEOTIDE SEQUENCE [LARGE SCALE GENOMIC DNA]</scope>
    <source>
        <strain evidence="4 5">GR2756</strain>
    </source>
</reference>
<evidence type="ECO:0000313" key="4">
    <source>
        <dbReference type="EMBL" id="MDT9600408.1"/>
    </source>
</evidence>
<dbReference type="PANTHER" id="PTHR44591">
    <property type="entry name" value="STRESS RESPONSE REGULATOR PROTEIN 1"/>
    <property type="match status" value="1"/>
</dbReference>
<dbReference type="PROSITE" id="PS50110">
    <property type="entry name" value="RESPONSE_REGULATORY"/>
    <property type="match status" value="1"/>
</dbReference>
<dbReference type="InterPro" id="IPR011006">
    <property type="entry name" value="CheY-like_superfamily"/>
</dbReference>
<dbReference type="Proteomes" id="UP001259572">
    <property type="component" value="Unassembled WGS sequence"/>
</dbReference>
<evidence type="ECO:0000256" key="1">
    <source>
        <dbReference type="ARBA" id="ARBA00022553"/>
    </source>
</evidence>
<dbReference type="SUPFAM" id="SSF52172">
    <property type="entry name" value="CheY-like"/>
    <property type="match status" value="1"/>
</dbReference>
<dbReference type="PANTHER" id="PTHR44591:SF3">
    <property type="entry name" value="RESPONSE REGULATORY DOMAIN-CONTAINING PROTEIN"/>
    <property type="match status" value="1"/>
</dbReference>
<comment type="caution">
    <text evidence="4">The sequence shown here is derived from an EMBL/GenBank/DDBJ whole genome shotgun (WGS) entry which is preliminary data.</text>
</comment>
<proteinExistence type="predicted"/>
<protein>
    <submittedName>
        <fullName evidence="4">Response regulator</fullName>
    </submittedName>
</protein>
<dbReference type="EMBL" id="JAVUPU010000009">
    <property type="protein sequence ID" value="MDT9600408.1"/>
    <property type="molecule type" value="Genomic_DNA"/>
</dbReference>
<dbReference type="Gene3D" id="3.40.50.2300">
    <property type="match status" value="1"/>
</dbReference>
<name>A0ABU3QAH3_9SPHN</name>
<feature type="domain" description="Response regulatory" evidence="3">
    <location>
        <begin position="12"/>
        <end position="123"/>
    </location>
</feature>
<feature type="modified residue" description="4-aspartylphosphate" evidence="2">
    <location>
        <position position="62"/>
    </location>
</feature>
<accession>A0ABU3QAH3</accession>
<sequence>MSTDVSKVSAVHAFIIEDDYLISRSIQDMLGELGFTSFSFARSEDAAIAGATGEDFDLITVDAHLLPGDGIKAVGAICAGRRDIPVVFVTGYASEILERVPGAVIVEKPVTQTALQTAVFAVLAQREW</sequence>
<evidence type="ECO:0000313" key="5">
    <source>
        <dbReference type="Proteomes" id="UP001259572"/>
    </source>
</evidence>
<dbReference type="SMART" id="SM00448">
    <property type="entry name" value="REC"/>
    <property type="match status" value="1"/>
</dbReference>
<evidence type="ECO:0000256" key="2">
    <source>
        <dbReference type="PROSITE-ProRule" id="PRU00169"/>
    </source>
</evidence>
<dbReference type="InterPro" id="IPR001789">
    <property type="entry name" value="Sig_transdc_resp-reg_receiver"/>
</dbReference>
<gene>
    <name evidence="4" type="ORF">RQX22_15725</name>
</gene>